<dbReference type="GO" id="GO:0106388">
    <property type="term" value="F:rRNA small subunit aminocarboxypropyltransferase activity"/>
    <property type="evidence" value="ECO:0007669"/>
    <property type="project" value="UniProtKB-EC"/>
</dbReference>
<dbReference type="GO" id="GO:0030490">
    <property type="term" value="P:maturation of SSU-rRNA"/>
    <property type="evidence" value="ECO:0007669"/>
    <property type="project" value="TreeGrafter"/>
</dbReference>
<dbReference type="InterPro" id="IPR022968">
    <property type="entry name" value="Tsr3-like"/>
</dbReference>
<evidence type="ECO:0000313" key="11">
    <source>
        <dbReference type="Proteomes" id="UP000759131"/>
    </source>
</evidence>
<keyword evidence="11" id="KW-1185">Reference proteome</keyword>
<keyword evidence="4 6" id="KW-0808">Transferase</keyword>
<evidence type="ECO:0000256" key="5">
    <source>
        <dbReference type="ARBA" id="ARBA00022691"/>
    </source>
</evidence>
<comment type="similarity">
    <text evidence="6">Belongs to the TDD superfamily. TSR3 family.</text>
</comment>
<dbReference type="InterPro" id="IPR007177">
    <property type="entry name" value="Tsr3_C"/>
</dbReference>
<evidence type="ECO:0000256" key="2">
    <source>
        <dbReference type="ARBA" id="ARBA00022517"/>
    </source>
</evidence>
<comment type="function">
    <text evidence="6">Aminocarboxypropyltransferase that catalyzes the aminocarboxypropyl transfer on pseudouridine in 18S rRNA. It constitutes the last step in biosynthesis of the hypermodified N1-methyl-N3-(3-amino-3-carboxypropyl) pseudouridine (m1acp3-Psi).</text>
</comment>
<feature type="compositionally biased region" description="Gly residues" evidence="7">
    <location>
        <begin position="31"/>
        <end position="46"/>
    </location>
</feature>
<accession>A0A7R9KC05</accession>
<feature type="binding site" evidence="6">
    <location>
        <position position="73"/>
    </location>
    <ligand>
        <name>S-adenosyl-L-methionine</name>
        <dbReference type="ChEBI" id="CHEBI:59789"/>
    </ligand>
</feature>
<feature type="binding site" evidence="6">
    <location>
        <position position="121"/>
    </location>
    <ligand>
        <name>S-adenosyl-L-methionine</name>
        <dbReference type="ChEBI" id="CHEBI:59789"/>
    </ligand>
</feature>
<dbReference type="EMBL" id="OC854648">
    <property type="protein sequence ID" value="CAD7619876.1"/>
    <property type="molecule type" value="Genomic_DNA"/>
</dbReference>
<dbReference type="Pfam" id="PF04068">
    <property type="entry name" value="Fer4_RLI"/>
    <property type="match status" value="1"/>
</dbReference>
<dbReference type="HAMAP" id="MF_01116">
    <property type="entry name" value="TSR3"/>
    <property type="match status" value="1"/>
</dbReference>
<dbReference type="Proteomes" id="UP000759131">
    <property type="component" value="Unassembled WGS sequence"/>
</dbReference>
<feature type="domain" description="16S/18S rRNA aminocarboxypropyltransferase Tsr3 C-terminal" evidence="8">
    <location>
        <begin position="95"/>
        <end position="220"/>
    </location>
</feature>
<evidence type="ECO:0000256" key="7">
    <source>
        <dbReference type="SAM" id="MobiDB-lite"/>
    </source>
</evidence>
<keyword evidence="3 6" id="KW-0698">rRNA processing</keyword>
<evidence type="ECO:0000256" key="6">
    <source>
        <dbReference type="HAMAP-Rule" id="MF_03146"/>
    </source>
</evidence>
<feature type="compositionally biased region" description="Acidic residues" evidence="7">
    <location>
        <begin position="243"/>
        <end position="255"/>
    </location>
</feature>
<comment type="caution">
    <text evidence="6">Lacks conserved residue(s) required for the propagation of feature annotation.</text>
</comment>
<dbReference type="InterPro" id="IPR007209">
    <property type="entry name" value="RNaseL-inhib-like_metal-bd_dom"/>
</dbReference>
<keyword evidence="2 6" id="KW-0690">Ribosome biogenesis</keyword>
<evidence type="ECO:0000259" key="8">
    <source>
        <dbReference type="Pfam" id="PF04034"/>
    </source>
</evidence>
<dbReference type="GO" id="GO:1904047">
    <property type="term" value="F:S-adenosyl-L-methionine binding"/>
    <property type="evidence" value="ECO:0007669"/>
    <property type="project" value="UniProtKB-UniRule"/>
</dbReference>
<keyword evidence="1" id="KW-0963">Cytoplasm</keyword>
<evidence type="ECO:0000259" key="9">
    <source>
        <dbReference type="Pfam" id="PF04068"/>
    </source>
</evidence>
<protein>
    <recommendedName>
        <fullName evidence="6">18S rRNA aminocarboxypropyltransferase</fullName>
        <ecNumber evidence="6">2.5.1.157</ecNumber>
    </recommendedName>
</protein>
<dbReference type="OrthoDB" id="10262062at2759"/>
<dbReference type="NCBIfam" id="NF002621">
    <property type="entry name" value="PRK02287.1"/>
    <property type="match status" value="1"/>
</dbReference>
<dbReference type="GO" id="GO:0000455">
    <property type="term" value="P:enzyme-directed rRNA pseudouridine synthesis"/>
    <property type="evidence" value="ECO:0007669"/>
    <property type="project" value="UniProtKB-UniRule"/>
</dbReference>
<dbReference type="AlphaFoldDB" id="A0A7R9KC05"/>
<evidence type="ECO:0000256" key="1">
    <source>
        <dbReference type="ARBA" id="ARBA00022490"/>
    </source>
</evidence>
<feature type="region of interest" description="Disordered" evidence="7">
    <location>
        <begin position="230"/>
        <end position="255"/>
    </location>
</feature>
<dbReference type="PANTHER" id="PTHR20426">
    <property type="entry name" value="RIBOSOME BIOGENESIS PROTEIN TSR3 HOMOLOG"/>
    <property type="match status" value="1"/>
</dbReference>
<feature type="binding site" evidence="6">
    <location>
        <position position="144"/>
    </location>
    <ligand>
        <name>S-adenosyl-L-methionine</name>
        <dbReference type="ChEBI" id="CHEBI:59789"/>
    </ligand>
</feature>
<dbReference type="EC" id="2.5.1.157" evidence="6"/>
<organism evidence="10">
    <name type="scientific">Medioppia subpectinata</name>
    <dbReference type="NCBI Taxonomy" id="1979941"/>
    <lineage>
        <taxon>Eukaryota</taxon>
        <taxon>Metazoa</taxon>
        <taxon>Ecdysozoa</taxon>
        <taxon>Arthropoda</taxon>
        <taxon>Chelicerata</taxon>
        <taxon>Arachnida</taxon>
        <taxon>Acari</taxon>
        <taxon>Acariformes</taxon>
        <taxon>Sarcoptiformes</taxon>
        <taxon>Oribatida</taxon>
        <taxon>Brachypylina</taxon>
        <taxon>Oppioidea</taxon>
        <taxon>Oppiidae</taxon>
        <taxon>Medioppia</taxon>
    </lineage>
</organism>
<dbReference type="Pfam" id="PF04034">
    <property type="entry name" value="Ribo_biogen_C"/>
    <property type="match status" value="1"/>
</dbReference>
<evidence type="ECO:0000256" key="4">
    <source>
        <dbReference type="ARBA" id="ARBA00022679"/>
    </source>
</evidence>
<gene>
    <name evidence="10" type="ORF">OSB1V03_LOCUS373</name>
</gene>
<comment type="catalytic activity">
    <reaction evidence="6">
        <text>an N(1)-methylpseudouridine in rRNA + S-adenosyl-L-methionine = N(1)-methyl-N(3)-[(3S)-3-amino-3-carboxypropyl]pseudouridine in rRNA + S-methyl-5'-thioadenosine + H(+)</text>
        <dbReference type="Rhea" id="RHEA:63296"/>
        <dbReference type="Rhea" id="RHEA-COMP:11634"/>
        <dbReference type="Rhea" id="RHEA-COMP:16310"/>
        <dbReference type="ChEBI" id="CHEBI:15378"/>
        <dbReference type="ChEBI" id="CHEBI:17509"/>
        <dbReference type="ChEBI" id="CHEBI:59789"/>
        <dbReference type="ChEBI" id="CHEBI:74890"/>
        <dbReference type="ChEBI" id="CHEBI:146234"/>
        <dbReference type="EC" id="2.5.1.157"/>
    </reaction>
</comment>
<proteinExistence type="inferred from homology"/>
<dbReference type="PANTHER" id="PTHR20426:SF0">
    <property type="entry name" value="18S RRNA AMINOCARBOXYPROPYLTRANSFERASE"/>
    <property type="match status" value="1"/>
</dbReference>
<reference evidence="10" key="1">
    <citation type="submission" date="2020-11" db="EMBL/GenBank/DDBJ databases">
        <authorList>
            <person name="Tran Van P."/>
        </authorList>
    </citation>
    <scope>NUCLEOTIDE SEQUENCE</scope>
</reference>
<evidence type="ECO:0000313" key="10">
    <source>
        <dbReference type="EMBL" id="CAD7619876.1"/>
    </source>
</evidence>
<evidence type="ECO:0000256" key="3">
    <source>
        <dbReference type="ARBA" id="ARBA00022552"/>
    </source>
</evidence>
<feature type="region of interest" description="Disordered" evidence="7">
    <location>
        <begin position="24"/>
        <end position="48"/>
    </location>
</feature>
<dbReference type="EMBL" id="CAJPIZ010000073">
    <property type="protein sequence ID" value="CAG2100306.1"/>
    <property type="molecule type" value="Genomic_DNA"/>
</dbReference>
<name>A0A7R9KC05_9ACAR</name>
<keyword evidence="5 6" id="KW-0949">S-adenosyl-L-methionine</keyword>
<sequence length="255" mass="28231">MPKHMQHHVNNEHDDHDQQTSDIVHSNYEGQGDGSDGSDGTGSGDGSDGDVKVVEEIAVFMWDLRQCDRKRCTGRKLVRLGLCSLLKLGHKFNGIILSPMAVKCVSPQDRDIVSRNGIAVVDCSWNRLNETPFHKMKGKHLRLLPFLMAANPVNYGIASKLSCVEAIASTLMMTGFASTAEHYLSKFKWGSAFLTLNQHALNEYSTCLDSTQIIATQNHLMTEDHTWNHLNQNRNTDLPPIDPSDDEDDDGGGGQ</sequence>
<feature type="domain" description="RNase L inhibitor RLI-like possible metal-binding" evidence="9">
    <location>
        <begin position="59"/>
        <end position="91"/>
    </location>
</feature>